<dbReference type="Proteomes" id="UP001218246">
    <property type="component" value="Unassembled WGS sequence"/>
</dbReference>
<keyword evidence="2" id="KW-1185">Reference proteome</keyword>
<name>A0ABT6H9C1_9BACI</name>
<accession>A0ABT6H9C1</accession>
<dbReference type="InterPro" id="IPR021321">
    <property type="entry name" value="DUF2922"/>
</dbReference>
<gene>
    <name evidence="1" type="ORF">P6P90_16900</name>
</gene>
<protein>
    <submittedName>
        <fullName evidence="1">DUF2922 domain-containing protein</fullName>
    </submittedName>
</protein>
<dbReference type="RefSeq" id="WP_278018710.1">
    <property type="nucleotide sequence ID" value="NZ_JARRRY010000034.1"/>
</dbReference>
<dbReference type="EMBL" id="JARULN010000034">
    <property type="protein sequence ID" value="MDG5755572.1"/>
    <property type="molecule type" value="Genomic_DNA"/>
</dbReference>
<evidence type="ECO:0000313" key="2">
    <source>
        <dbReference type="Proteomes" id="UP001218246"/>
    </source>
</evidence>
<organism evidence="1 2">
    <name type="scientific">Ectobacillus antri</name>
    <dbReference type="NCBI Taxonomy" id="2486280"/>
    <lineage>
        <taxon>Bacteria</taxon>
        <taxon>Bacillati</taxon>
        <taxon>Bacillota</taxon>
        <taxon>Bacilli</taxon>
        <taxon>Bacillales</taxon>
        <taxon>Bacillaceae</taxon>
        <taxon>Ectobacillus</taxon>
    </lineage>
</organism>
<reference evidence="1 2" key="1">
    <citation type="submission" date="2023-04" db="EMBL/GenBank/DDBJ databases">
        <title>Ectobacillus antri isolated from activated sludge.</title>
        <authorList>
            <person name="Yan P."/>
            <person name="Liu X."/>
        </authorList>
    </citation>
    <scope>NUCLEOTIDE SEQUENCE [LARGE SCALE GENOMIC DNA]</scope>
    <source>
        <strain evidence="1 2">C18H</strain>
    </source>
</reference>
<comment type="caution">
    <text evidence="1">The sequence shown here is derived from an EMBL/GenBank/DDBJ whole genome shotgun (WGS) entry which is preliminary data.</text>
</comment>
<sequence length="70" mass="7769">MLTLELQFLKDDGKTATFSIDNPTLPIEETAVNAVMDTILNAGVFRTLGPNSRKKGARLVERTVTEYDLQ</sequence>
<evidence type="ECO:0000313" key="1">
    <source>
        <dbReference type="EMBL" id="MDG5755572.1"/>
    </source>
</evidence>
<dbReference type="Pfam" id="PF11148">
    <property type="entry name" value="DUF2922"/>
    <property type="match status" value="1"/>
</dbReference>
<proteinExistence type="predicted"/>